<dbReference type="GO" id="GO:0043138">
    <property type="term" value="F:3'-5' DNA helicase activity"/>
    <property type="evidence" value="ECO:0007669"/>
    <property type="project" value="UniProtKB-EC"/>
</dbReference>
<dbReference type="InterPro" id="IPR029491">
    <property type="entry name" value="Helicase_HTH"/>
</dbReference>
<dbReference type="Pfam" id="PF16124">
    <property type="entry name" value="RecQ_Zn_bind"/>
    <property type="match status" value="1"/>
</dbReference>
<dbReference type="PROSITE" id="PS51192">
    <property type="entry name" value="HELICASE_ATP_BIND_1"/>
    <property type="match status" value="1"/>
</dbReference>
<dbReference type="Pfam" id="PF00271">
    <property type="entry name" value="Helicase_C"/>
    <property type="match status" value="1"/>
</dbReference>
<dbReference type="GO" id="GO:0005737">
    <property type="term" value="C:cytoplasm"/>
    <property type="evidence" value="ECO:0007669"/>
    <property type="project" value="TreeGrafter"/>
</dbReference>
<dbReference type="SUPFAM" id="SSF52540">
    <property type="entry name" value="P-loop containing nucleoside triphosphate hydrolases"/>
    <property type="match status" value="1"/>
</dbReference>
<dbReference type="GO" id="GO:0003677">
    <property type="term" value="F:DNA binding"/>
    <property type="evidence" value="ECO:0007669"/>
    <property type="project" value="UniProtKB-KW"/>
</dbReference>
<dbReference type="EC" id="5.6.2.4" evidence="16"/>
<dbReference type="InterPro" id="IPR044876">
    <property type="entry name" value="HRDC_dom_sf"/>
</dbReference>
<dbReference type="InterPro" id="IPR002121">
    <property type="entry name" value="HRDC_dom"/>
</dbReference>
<evidence type="ECO:0000256" key="5">
    <source>
        <dbReference type="ARBA" id="ARBA00022741"/>
    </source>
</evidence>
<dbReference type="InterPro" id="IPR006293">
    <property type="entry name" value="DNA_helicase_ATP-dep_RecQ_bac"/>
</dbReference>
<dbReference type="InterPro" id="IPR032284">
    <property type="entry name" value="RecQ_Zn-bd"/>
</dbReference>
<dbReference type="AlphaFoldDB" id="A0A0X8H0L1"/>
<dbReference type="Pfam" id="PF09382">
    <property type="entry name" value="RQC"/>
    <property type="match status" value="1"/>
</dbReference>
<evidence type="ECO:0000256" key="11">
    <source>
        <dbReference type="ARBA" id="ARBA00023125"/>
    </source>
</evidence>
<dbReference type="SMART" id="SM00956">
    <property type="entry name" value="RQC"/>
    <property type="match status" value="1"/>
</dbReference>
<dbReference type="PROSITE" id="PS51194">
    <property type="entry name" value="HELICASE_CTER"/>
    <property type="match status" value="1"/>
</dbReference>
<keyword evidence="14" id="KW-0413">Isomerase</keyword>
<dbReference type="NCBIfam" id="TIGR00614">
    <property type="entry name" value="recQ_fam"/>
    <property type="match status" value="1"/>
</dbReference>
<dbReference type="RefSeq" id="WP_067633104.1">
    <property type="nucleotide sequence ID" value="NZ_CP013213.1"/>
</dbReference>
<dbReference type="CDD" id="cd18794">
    <property type="entry name" value="SF2_C_RecQ"/>
    <property type="match status" value="1"/>
</dbReference>
<protein>
    <recommendedName>
        <fullName evidence="16">DNA helicase RecQ</fullName>
        <ecNumber evidence="16">5.6.2.4</ecNumber>
    </recommendedName>
</protein>
<dbReference type="STRING" id="1514105.AOC36_07825"/>
<keyword evidence="8 20" id="KW-0347">Helicase</keyword>
<evidence type="ECO:0000256" key="7">
    <source>
        <dbReference type="ARBA" id="ARBA00022801"/>
    </source>
</evidence>
<dbReference type="InterPro" id="IPR011545">
    <property type="entry name" value="DEAD/DEAH_box_helicase_dom"/>
</dbReference>
<dbReference type="FunFam" id="3.40.50.300:FF:000296">
    <property type="entry name" value="ATP-dependent DNA helicase RecQ"/>
    <property type="match status" value="1"/>
</dbReference>
<dbReference type="GO" id="GO:0046872">
    <property type="term" value="F:metal ion binding"/>
    <property type="evidence" value="ECO:0007669"/>
    <property type="project" value="UniProtKB-KW"/>
</dbReference>
<evidence type="ECO:0000256" key="14">
    <source>
        <dbReference type="ARBA" id="ARBA00023235"/>
    </source>
</evidence>
<dbReference type="GO" id="GO:0030894">
    <property type="term" value="C:replisome"/>
    <property type="evidence" value="ECO:0007669"/>
    <property type="project" value="TreeGrafter"/>
</dbReference>
<comment type="catalytic activity">
    <reaction evidence="15">
        <text>Couples ATP hydrolysis with the unwinding of duplex DNA by translocating in the 3'-5' direction.</text>
        <dbReference type="EC" id="5.6.2.4"/>
    </reaction>
</comment>
<dbReference type="GO" id="GO:0009378">
    <property type="term" value="F:four-way junction helicase activity"/>
    <property type="evidence" value="ECO:0007669"/>
    <property type="project" value="TreeGrafter"/>
</dbReference>
<proteinExistence type="inferred from homology"/>
<dbReference type="Gene3D" id="3.40.50.300">
    <property type="entry name" value="P-loop containing nucleotide triphosphate hydrolases"/>
    <property type="match status" value="2"/>
</dbReference>
<dbReference type="PANTHER" id="PTHR13710">
    <property type="entry name" value="DNA HELICASE RECQ FAMILY MEMBER"/>
    <property type="match status" value="1"/>
</dbReference>
<dbReference type="Pfam" id="PF14493">
    <property type="entry name" value="HTH_40"/>
    <property type="match status" value="1"/>
</dbReference>
<dbReference type="InterPro" id="IPR010997">
    <property type="entry name" value="HRDC-like_sf"/>
</dbReference>
<dbReference type="InterPro" id="IPR036390">
    <property type="entry name" value="WH_DNA-bd_sf"/>
</dbReference>
<dbReference type="InterPro" id="IPR001650">
    <property type="entry name" value="Helicase_C-like"/>
</dbReference>
<dbReference type="Gene3D" id="1.10.150.80">
    <property type="entry name" value="HRDC domain"/>
    <property type="match status" value="1"/>
</dbReference>
<feature type="domain" description="HRDC" evidence="17">
    <location>
        <begin position="512"/>
        <end position="592"/>
    </location>
</feature>
<evidence type="ECO:0000256" key="15">
    <source>
        <dbReference type="ARBA" id="ARBA00034617"/>
    </source>
</evidence>
<dbReference type="SMART" id="SM00341">
    <property type="entry name" value="HRDC"/>
    <property type="match status" value="1"/>
</dbReference>
<sequence>MLKQAEQKLQEYFGYPAFRSGQKEIIEQILKGYDTMGIMPTGGGKSMCYQIPALVFEGMSLIISPLISLMKDQVDTLEQMGIAATYINSSLTIKQTNQRMRRIAMGEIKLLYVAPERLDSWDFLETIKHLKIPLVAIDEAHCISQWGHDFRPSYQKIRGFINQLPIKPIILALTATATSLVRDDICKLLNIPQEHTIMTSFERKNLSFQVLKGEDNERFIRDYVKKNSQEVGIIYAATRKDVDNLYNQLKKDGIFVAKYHAGLSKEERTQSQEDFLFDRVHVVVATSAFGMGIDRSNVRYILHYQMPKNMESYYQEAGRAGRDGLDSECILLYSSQDVQVQRYLIEQSTSEDRQADELRKLQTMVDYSHTEGCLQTFILNYFDEYDIEACGRCGNCTDTRERIDVTVDAQKVLSCVMRMGQRFGKTMVAHVLVGSQNKNILKFQFNELSTFGLFKGQRAKDVSTFIEFLISENYLDVEQGQFPVVKITPKGKAVLLGNMKVWRKQQGKTKRLTQENPVFEALRALRREIASEEGVPPFIIFSDKVLMNLCIEFPKTLEDFLKVNGIGVQKQKKYGPKFLEVLSKFNEEALPVETKVVEVKEKRPKKAKVTMDKTPTHLLTLELYHDGYTIEEIAKLREMTTQTIENHLLKCGEAQLLDLTPFIPEKIREQLQEVVNAHRDDGLKAMKDQLPKEVTYFTIRAFLASQI</sequence>
<evidence type="ECO:0000256" key="4">
    <source>
        <dbReference type="ARBA" id="ARBA00022723"/>
    </source>
</evidence>
<accession>A0A0X8H0L1</accession>
<dbReference type="Gene3D" id="1.10.10.10">
    <property type="entry name" value="Winged helix-like DNA-binding domain superfamily/Winged helix DNA-binding domain"/>
    <property type="match status" value="1"/>
</dbReference>
<keyword evidence="6" id="KW-0227">DNA damage</keyword>
<keyword evidence="11" id="KW-0238">DNA-binding</keyword>
<dbReference type="SMART" id="SM00490">
    <property type="entry name" value="HELICc"/>
    <property type="match status" value="1"/>
</dbReference>
<dbReference type="NCBIfam" id="TIGR01389">
    <property type="entry name" value="recQ"/>
    <property type="match status" value="1"/>
</dbReference>
<organism evidence="20 21">
    <name type="scientific">Erysipelothrix larvae</name>
    <dbReference type="NCBI Taxonomy" id="1514105"/>
    <lineage>
        <taxon>Bacteria</taxon>
        <taxon>Bacillati</taxon>
        <taxon>Bacillota</taxon>
        <taxon>Erysipelotrichia</taxon>
        <taxon>Erysipelotrichales</taxon>
        <taxon>Erysipelotrichaceae</taxon>
        <taxon>Erysipelothrix</taxon>
    </lineage>
</organism>
<evidence type="ECO:0000259" key="19">
    <source>
        <dbReference type="PROSITE" id="PS51194"/>
    </source>
</evidence>
<dbReference type="GO" id="GO:0009432">
    <property type="term" value="P:SOS response"/>
    <property type="evidence" value="ECO:0007669"/>
    <property type="project" value="UniProtKB-UniRule"/>
</dbReference>
<dbReference type="GO" id="GO:0006310">
    <property type="term" value="P:DNA recombination"/>
    <property type="evidence" value="ECO:0007669"/>
    <property type="project" value="UniProtKB-UniRule"/>
</dbReference>
<keyword evidence="13" id="KW-0234">DNA repair</keyword>
<evidence type="ECO:0000259" key="18">
    <source>
        <dbReference type="PROSITE" id="PS51192"/>
    </source>
</evidence>
<name>A0A0X8H0L1_9FIRM</name>
<evidence type="ECO:0000256" key="6">
    <source>
        <dbReference type="ARBA" id="ARBA00022763"/>
    </source>
</evidence>
<keyword evidence="12" id="KW-0233">DNA recombination</keyword>
<evidence type="ECO:0000256" key="1">
    <source>
        <dbReference type="ARBA" id="ARBA00001946"/>
    </source>
</evidence>
<evidence type="ECO:0000256" key="13">
    <source>
        <dbReference type="ARBA" id="ARBA00023204"/>
    </source>
</evidence>
<keyword evidence="7" id="KW-0378">Hydrolase</keyword>
<comment type="cofactor">
    <cofactor evidence="2">
        <name>Zn(2+)</name>
        <dbReference type="ChEBI" id="CHEBI:29105"/>
    </cofactor>
</comment>
<evidence type="ECO:0000313" key="20">
    <source>
        <dbReference type="EMBL" id="AMC93894.1"/>
    </source>
</evidence>
<keyword evidence="5" id="KW-0547">Nucleotide-binding</keyword>
<dbReference type="Pfam" id="PF00570">
    <property type="entry name" value="HRDC"/>
    <property type="match status" value="1"/>
</dbReference>
<dbReference type="KEGG" id="erl:AOC36_07825"/>
<keyword evidence="21" id="KW-1185">Reference proteome</keyword>
<dbReference type="InterPro" id="IPR004589">
    <property type="entry name" value="DNA_helicase_ATP-dep_RecQ"/>
</dbReference>
<comment type="similarity">
    <text evidence="3">Belongs to the helicase family. RecQ subfamily.</text>
</comment>
<dbReference type="EMBL" id="CP013213">
    <property type="protein sequence ID" value="AMC93894.1"/>
    <property type="molecule type" value="Genomic_DNA"/>
</dbReference>
<feature type="domain" description="Helicase C-terminal" evidence="19">
    <location>
        <begin position="219"/>
        <end position="366"/>
    </location>
</feature>
<evidence type="ECO:0000256" key="10">
    <source>
        <dbReference type="ARBA" id="ARBA00022840"/>
    </source>
</evidence>
<dbReference type="GO" id="GO:0016787">
    <property type="term" value="F:hydrolase activity"/>
    <property type="evidence" value="ECO:0007669"/>
    <property type="project" value="UniProtKB-KW"/>
</dbReference>
<dbReference type="OrthoDB" id="9763310at2"/>
<dbReference type="SUPFAM" id="SSF46785">
    <property type="entry name" value="Winged helix' DNA-binding domain"/>
    <property type="match status" value="1"/>
</dbReference>
<feature type="domain" description="Helicase ATP-binding" evidence="18">
    <location>
        <begin position="26"/>
        <end position="195"/>
    </location>
</feature>
<comment type="cofactor">
    <cofactor evidence="1">
        <name>Mg(2+)</name>
        <dbReference type="ChEBI" id="CHEBI:18420"/>
    </cofactor>
</comment>
<dbReference type="SUPFAM" id="SSF47819">
    <property type="entry name" value="HRDC-like"/>
    <property type="match status" value="1"/>
</dbReference>
<keyword evidence="10" id="KW-0067">ATP-binding</keyword>
<dbReference type="Pfam" id="PF00270">
    <property type="entry name" value="DEAD"/>
    <property type="match status" value="1"/>
</dbReference>
<dbReference type="InterPro" id="IPR027417">
    <property type="entry name" value="P-loop_NTPase"/>
</dbReference>
<dbReference type="Proteomes" id="UP000063781">
    <property type="component" value="Chromosome"/>
</dbReference>
<dbReference type="InterPro" id="IPR014001">
    <property type="entry name" value="Helicase_ATP-bd"/>
</dbReference>
<evidence type="ECO:0000256" key="16">
    <source>
        <dbReference type="NCBIfam" id="TIGR01389"/>
    </source>
</evidence>
<evidence type="ECO:0000256" key="8">
    <source>
        <dbReference type="ARBA" id="ARBA00022806"/>
    </source>
</evidence>
<dbReference type="GO" id="GO:0043590">
    <property type="term" value="C:bacterial nucleoid"/>
    <property type="evidence" value="ECO:0007669"/>
    <property type="project" value="TreeGrafter"/>
</dbReference>
<evidence type="ECO:0000256" key="2">
    <source>
        <dbReference type="ARBA" id="ARBA00001947"/>
    </source>
</evidence>
<keyword evidence="9" id="KW-0862">Zinc</keyword>
<dbReference type="InterPro" id="IPR018982">
    <property type="entry name" value="RQC_domain"/>
</dbReference>
<evidence type="ECO:0000256" key="9">
    <source>
        <dbReference type="ARBA" id="ARBA00022833"/>
    </source>
</evidence>
<evidence type="ECO:0000256" key="12">
    <source>
        <dbReference type="ARBA" id="ARBA00023172"/>
    </source>
</evidence>
<dbReference type="GO" id="GO:0006281">
    <property type="term" value="P:DNA repair"/>
    <property type="evidence" value="ECO:0007669"/>
    <property type="project" value="UniProtKB-KW"/>
</dbReference>
<evidence type="ECO:0000259" key="17">
    <source>
        <dbReference type="PROSITE" id="PS50967"/>
    </source>
</evidence>
<dbReference type="InterPro" id="IPR036388">
    <property type="entry name" value="WH-like_DNA-bd_sf"/>
</dbReference>
<dbReference type="GO" id="GO:0005524">
    <property type="term" value="F:ATP binding"/>
    <property type="evidence" value="ECO:0007669"/>
    <property type="project" value="UniProtKB-KW"/>
</dbReference>
<evidence type="ECO:0000256" key="3">
    <source>
        <dbReference type="ARBA" id="ARBA00005446"/>
    </source>
</evidence>
<dbReference type="GO" id="GO:0006260">
    <property type="term" value="P:DNA replication"/>
    <property type="evidence" value="ECO:0007669"/>
    <property type="project" value="InterPro"/>
</dbReference>
<reference evidence="20 21" key="1">
    <citation type="submission" date="2015-10" db="EMBL/GenBank/DDBJ databases">
        <title>Erysipelothrix larvae sp. LV19 isolated from the larval gut of the rhinoceros beetle, Trypoxylus dichotomus.</title>
        <authorList>
            <person name="Lim S."/>
            <person name="Kim B.-C."/>
        </authorList>
    </citation>
    <scope>NUCLEOTIDE SEQUENCE [LARGE SCALE GENOMIC DNA]</scope>
    <source>
        <strain evidence="20 21">LV19</strain>
    </source>
</reference>
<gene>
    <name evidence="20" type="ORF">AOC36_07825</name>
</gene>
<dbReference type="SMART" id="SM00487">
    <property type="entry name" value="DEXDc"/>
    <property type="match status" value="1"/>
</dbReference>
<keyword evidence="4" id="KW-0479">Metal-binding</keyword>
<dbReference type="PANTHER" id="PTHR13710:SF105">
    <property type="entry name" value="ATP-DEPENDENT DNA HELICASE Q1"/>
    <property type="match status" value="1"/>
</dbReference>
<evidence type="ECO:0000313" key="21">
    <source>
        <dbReference type="Proteomes" id="UP000063781"/>
    </source>
</evidence>
<dbReference type="CDD" id="cd17920">
    <property type="entry name" value="DEXHc_RecQ"/>
    <property type="match status" value="1"/>
</dbReference>
<dbReference type="PROSITE" id="PS50967">
    <property type="entry name" value="HRDC"/>
    <property type="match status" value="1"/>
</dbReference>